<dbReference type="AlphaFoldDB" id="A0AAI9SVB8"/>
<dbReference type="InterPro" id="IPR036322">
    <property type="entry name" value="WD40_repeat_dom_sf"/>
</dbReference>
<sequence length="366" mass="41930">MSTNSEFIELITPKNLGIISDAKFSRNQQDQLLVSTWCNRILLYNCKSFINYPHQEPTTHPIYTFDTAETPLCLLYPGNSNSPIVGSLDGSIRELDFENMKLGSNFGKELVDDSCHINGINNICQGSNHTVIASSFNKELQALDQRQQKPIAVYKNKQKILTMDSNDKYLILGLAGNKIEIYNLSDLSKPVETRDVGLRFQFQDIKAFPNQEGFAIATIDARVSVEFFSPSRDVQDSKRFIFKSHRHYDKTLEIETVYPINSLSYDKTREMLITGGSDGYVCLWDIAKRKRMKQFKQFQTRDSQCIESVAKLDVSFDDDLLVVATSDDSFVRRRSLSEDIYARHSSRVYLKQLRESENRNPTLSSY</sequence>
<evidence type="ECO:0000313" key="5">
    <source>
        <dbReference type="Proteomes" id="UP001202479"/>
    </source>
</evidence>
<dbReference type="Proteomes" id="UP001202479">
    <property type="component" value="Unassembled WGS sequence"/>
</dbReference>
<accession>A0AAI9SVB8</accession>
<dbReference type="PROSITE" id="PS50082">
    <property type="entry name" value="WD_REPEATS_2"/>
    <property type="match status" value="1"/>
</dbReference>
<evidence type="ECO:0000256" key="3">
    <source>
        <dbReference type="PROSITE-ProRule" id="PRU00221"/>
    </source>
</evidence>
<dbReference type="Gene3D" id="2.130.10.10">
    <property type="entry name" value="YVTN repeat-like/Quinoprotein amine dehydrogenase"/>
    <property type="match status" value="1"/>
</dbReference>
<dbReference type="SMART" id="SM00320">
    <property type="entry name" value="WD40"/>
    <property type="match status" value="3"/>
</dbReference>
<name>A0AAI9SVB8_9ASCO</name>
<dbReference type="GeneID" id="73381553"/>
<evidence type="ECO:0000256" key="2">
    <source>
        <dbReference type="ARBA" id="ARBA00022737"/>
    </source>
</evidence>
<evidence type="ECO:0000313" key="4">
    <source>
        <dbReference type="EMBL" id="KAI3403350.2"/>
    </source>
</evidence>
<keyword evidence="5" id="KW-1185">Reference proteome</keyword>
<reference evidence="4" key="1">
    <citation type="journal article" date="2022" name="DNA Res.">
        <title>Genome analysis of five recently described species of the CUG-Ser clade uncovers Candida theae as a new hybrid lineage with pathogenic potential in the Candida parapsilosis species complex.</title>
        <authorList>
            <person name="Mixao V."/>
            <person name="Del Olmo V."/>
            <person name="Hegedusova E."/>
            <person name="Saus E."/>
            <person name="Pryszcz L."/>
            <person name="Cillingova A."/>
            <person name="Nosek J."/>
            <person name="Gabaldon T."/>
        </authorList>
    </citation>
    <scope>NUCLEOTIDE SEQUENCE</scope>
    <source>
        <strain evidence="4">CBS 10844</strain>
    </source>
</reference>
<gene>
    <name evidence="4" type="ORF">KGF56_003938</name>
</gene>
<dbReference type="InterPro" id="IPR015943">
    <property type="entry name" value="WD40/YVTN_repeat-like_dom_sf"/>
</dbReference>
<comment type="caution">
    <text evidence="4">The sequence shown here is derived from an EMBL/GenBank/DDBJ whole genome shotgun (WGS) entry which is preliminary data.</text>
</comment>
<dbReference type="Pfam" id="PF00400">
    <property type="entry name" value="WD40"/>
    <property type="match status" value="1"/>
</dbReference>
<keyword evidence="1 3" id="KW-0853">WD repeat</keyword>
<feature type="repeat" description="WD" evidence="3">
    <location>
        <begin position="260"/>
        <end position="294"/>
    </location>
</feature>
<dbReference type="PANTHER" id="PTHR10971">
    <property type="entry name" value="MRNA EXPORT FACTOR AND BUB3"/>
    <property type="match status" value="1"/>
</dbReference>
<dbReference type="PROSITE" id="PS00678">
    <property type="entry name" value="WD_REPEATS_1"/>
    <property type="match status" value="1"/>
</dbReference>
<dbReference type="RefSeq" id="XP_049179097.1">
    <property type="nucleotide sequence ID" value="XM_049325324.1"/>
</dbReference>
<protein>
    <submittedName>
        <fullName evidence="4">BUB3</fullName>
    </submittedName>
</protein>
<dbReference type="SUPFAM" id="SSF50978">
    <property type="entry name" value="WD40 repeat-like"/>
    <property type="match status" value="1"/>
</dbReference>
<keyword evidence="2" id="KW-0677">Repeat</keyword>
<proteinExistence type="predicted"/>
<dbReference type="InterPro" id="IPR019775">
    <property type="entry name" value="WD40_repeat_CS"/>
</dbReference>
<evidence type="ECO:0000256" key="1">
    <source>
        <dbReference type="ARBA" id="ARBA00022574"/>
    </source>
</evidence>
<organism evidence="4 5">
    <name type="scientific">Candida oxycetoniae</name>
    <dbReference type="NCBI Taxonomy" id="497107"/>
    <lineage>
        <taxon>Eukaryota</taxon>
        <taxon>Fungi</taxon>
        <taxon>Dikarya</taxon>
        <taxon>Ascomycota</taxon>
        <taxon>Saccharomycotina</taxon>
        <taxon>Pichiomycetes</taxon>
        <taxon>Debaryomycetaceae</taxon>
        <taxon>Candida/Lodderomyces clade</taxon>
        <taxon>Candida</taxon>
    </lineage>
</organism>
<dbReference type="EMBL" id="JAHUZD010000128">
    <property type="protein sequence ID" value="KAI3403350.2"/>
    <property type="molecule type" value="Genomic_DNA"/>
</dbReference>
<dbReference type="InterPro" id="IPR001680">
    <property type="entry name" value="WD40_rpt"/>
</dbReference>